<dbReference type="PANTHER" id="PTHR11202:SF36">
    <property type="entry name" value="ACTIN NUCLEATION-PROMOTING FACTOR WASL"/>
    <property type="match status" value="1"/>
</dbReference>
<evidence type="ECO:0000256" key="5">
    <source>
        <dbReference type="ARBA" id="ARBA00022737"/>
    </source>
</evidence>
<dbReference type="PROSITE" id="PS51082">
    <property type="entry name" value="WH2"/>
    <property type="match status" value="2"/>
</dbReference>
<evidence type="ECO:0000259" key="10">
    <source>
        <dbReference type="PROSITE" id="PS50229"/>
    </source>
</evidence>
<evidence type="ECO:0000259" key="9">
    <source>
        <dbReference type="PROSITE" id="PS50108"/>
    </source>
</evidence>
<dbReference type="InterPro" id="IPR011026">
    <property type="entry name" value="WAS_C"/>
</dbReference>
<dbReference type="OrthoDB" id="8963340at2759"/>
<dbReference type="FunFam" id="3.90.810.10:FF:000003">
    <property type="entry name" value="Neural Wiskott-Aldrich syndrome protein-like"/>
    <property type="match status" value="1"/>
</dbReference>
<dbReference type="Pfam" id="PF00786">
    <property type="entry name" value="PBD"/>
    <property type="match status" value="1"/>
</dbReference>
<dbReference type="CDD" id="cd00132">
    <property type="entry name" value="CRIB"/>
    <property type="match status" value="1"/>
</dbReference>
<dbReference type="InterPro" id="IPR036936">
    <property type="entry name" value="CRIB_dom_sf"/>
</dbReference>
<keyword evidence="13" id="KW-1185">Reference proteome</keyword>
<dbReference type="CDD" id="cd21762">
    <property type="entry name" value="WH2"/>
    <property type="match status" value="1"/>
</dbReference>
<evidence type="ECO:0000256" key="6">
    <source>
        <dbReference type="ARBA" id="ARBA00023212"/>
    </source>
</evidence>
<evidence type="ECO:0008006" key="14">
    <source>
        <dbReference type="Google" id="ProtNLM"/>
    </source>
</evidence>
<dbReference type="Pfam" id="PF00568">
    <property type="entry name" value="WH1"/>
    <property type="match status" value="1"/>
</dbReference>
<dbReference type="SUPFAM" id="SSF50729">
    <property type="entry name" value="PH domain-like"/>
    <property type="match status" value="1"/>
</dbReference>
<feature type="compositionally biased region" description="Acidic residues" evidence="8">
    <location>
        <begin position="434"/>
        <end position="445"/>
    </location>
</feature>
<proteinExistence type="predicted"/>
<dbReference type="SMART" id="SM00285">
    <property type="entry name" value="PBD"/>
    <property type="match status" value="1"/>
</dbReference>
<reference evidence="12 13" key="1">
    <citation type="journal article" date="2018" name="Gigascience">
        <title>Genomes of trombidid mites reveal novel predicted allergens and laterally-transferred genes associated with secondary metabolism.</title>
        <authorList>
            <person name="Dong X."/>
            <person name="Chaisiri K."/>
            <person name="Xia D."/>
            <person name="Armstrong S.D."/>
            <person name="Fang Y."/>
            <person name="Donnelly M.J."/>
            <person name="Kadowaki T."/>
            <person name="McGarry J.W."/>
            <person name="Darby A.C."/>
            <person name="Makepeace B.L."/>
        </authorList>
    </citation>
    <scope>NUCLEOTIDE SEQUENCE [LARGE SCALE GENOMIC DNA]</scope>
    <source>
        <strain evidence="12">UoL-UT</strain>
    </source>
</reference>
<feature type="compositionally biased region" description="Pro residues" evidence="8">
    <location>
        <begin position="265"/>
        <end position="282"/>
    </location>
</feature>
<dbReference type="InterPro" id="IPR033927">
    <property type="entry name" value="WASPfam_EVH1"/>
</dbReference>
<dbReference type="AlphaFoldDB" id="A0A443SRU4"/>
<dbReference type="Proteomes" id="UP000288716">
    <property type="component" value="Unassembled WGS sequence"/>
</dbReference>
<evidence type="ECO:0000256" key="7">
    <source>
        <dbReference type="ARBA" id="ARBA00023242"/>
    </source>
</evidence>
<feature type="compositionally biased region" description="Basic and acidic residues" evidence="8">
    <location>
        <begin position="359"/>
        <end position="368"/>
    </location>
</feature>
<dbReference type="PANTHER" id="PTHR11202">
    <property type="entry name" value="SPROUTY-RELATED, EVH1 DOMAIN-CONTAINING PROTEIN FAMILY MEMBER"/>
    <property type="match status" value="1"/>
</dbReference>
<feature type="domain" description="CRIB" evidence="9">
    <location>
        <begin position="186"/>
        <end position="199"/>
    </location>
</feature>
<keyword evidence="6" id="KW-0206">Cytoskeleton</keyword>
<feature type="compositionally biased region" description="Basic residues" evidence="8">
    <location>
        <begin position="167"/>
        <end position="181"/>
    </location>
</feature>
<dbReference type="InterPro" id="IPR011993">
    <property type="entry name" value="PH-like_dom_sf"/>
</dbReference>
<evidence type="ECO:0000313" key="13">
    <source>
        <dbReference type="Proteomes" id="UP000288716"/>
    </source>
</evidence>
<dbReference type="InterPro" id="IPR003124">
    <property type="entry name" value="WH2_dom"/>
</dbReference>
<feature type="region of interest" description="Disordered" evidence="8">
    <location>
        <begin position="144"/>
        <end position="200"/>
    </location>
</feature>
<evidence type="ECO:0000256" key="4">
    <source>
        <dbReference type="ARBA" id="ARBA00022553"/>
    </source>
</evidence>
<dbReference type="InterPro" id="IPR000095">
    <property type="entry name" value="CRIB_dom"/>
</dbReference>
<protein>
    <recommendedName>
        <fullName evidence="14">Neural Wiskott-Aldrich syndrome protein-like protein</fullName>
    </recommendedName>
</protein>
<keyword evidence="7" id="KW-0539">Nucleus</keyword>
<dbReference type="VEuPathDB" id="VectorBase:LDEU001775"/>
<feature type="region of interest" description="Disordered" evidence="8">
    <location>
        <begin position="391"/>
        <end position="445"/>
    </location>
</feature>
<evidence type="ECO:0000313" key="12">
    <source>
        <dbReference type="EMBL" id="RWS30266.1"/>
    </source>
</evidence>
<organism evidence="12 13">
    <name type="scientific">Leptotrombidium deliense</name>
    <dbReference type="NCBI Taxonomy" id="299467"/>
    <lineage>
        <taxon>Eukaryota</taxon>
        <taxon>Metazoa</taxon>
        <taxon>Ecdysozoa</taxon>
        <taxon>Arthropoda</taxon>
        <taxon>Chelicerata</taxon>
        <taxon>Arachnida</taxon>
        <taxon>Acari</taxon>
        <taxon>Acariformes</taxon>
        <taxon>Trombidiformes</taxon>
        <taxon>Prostigmata</taxon>
        <taxon>Anystina</taxon>
        <taxon>Parasitengona</taxon>
        <taxon>Trombiculoidea</taxon>
        <taxon>Trombiculidae</taxon>
        <taxon>Leptotrombidium</taxon>
    </lineage>
</organism>
<accession>A0A443SRU4</accession>
<keyword evidence="5" id="KW-0677">Repeat</keyword>
<dbReference type="Gene3D" id="6.10.280.150">
    <property type="match status" value="1"/>
</dbReference>
<dbReference type="GO" id="GO:0007015">
    <property type="term" value="P:actin filament organization"/>
    <property type="evidence" value="ECO:0007669"/>
    <property type="project" value="InterPro"/>
</dbReference>
<dbReference type="SMART" id="SM00246">
    <property type="entry name" value="WH2"/>
    <property type="match status" value="2"/>
</dbReference>
<feature type="domain" description="WH2" evidence="11">
    <location>
        <begin position="376"/>
        <end position="393"/>
    </location>
</feature>
<dbReference type="PROSITE" id="PS50108">
    <property type="entry name" value="CRIB"/>
    <property type="match status" value="1"/>
</dbReference>
<keyword evidence="3" id="KW-0963">Cytoplasm</keyword>
<feature type="domain" description="WH1" evidence="10">
    <location>
        <begin position="36"/>
        <end position="146"/>
    </location>
</feature>
<dbReference type="SMART" id="SM00461">
    <property type="entry name" value="WH1"/>
    <property type="match status" value="1"/>
</dbReference>
<comment type="caution">
    <text evidence="12">The sequence shown here is derived from an EMBL/GenBank/DDBJ whole genome shotgun (WGS) entry which is preliminary data.</text>
</comment>
<evidence type="ECO:0000256" key="1">
    <source>
        <dbReference type="ARBA" id="ARBA00004123"/>
    </source>
</evidence>
<dbReference type="GO" id="GO:0003779">
    <property type="term" value="F:actin binding"/>
    <property type="evidence" value="ECO:0007669"/>
    <property type="project" value="InterPro"/>
</dbReference>
<evidence type="ECO:0000256" key="8">
    <source>
        <dbReference type="SAM" id="MobiDB-lite"/>
    </source>
</evidence>
<dbReference type="GO" id="GO:0005634">
    <property type="term" value="C:nucleus"/>
    <property type="evidence" value="ECO:0007669"/>
    <property type="project" value="UniProtKB-SubCell"/>
</dbReference>
<keyword evidence="4" id="KW-0597">Phosphoprotein</keyword>
<comment type="subcellular location">
    <subcellularLocation>
        <location evidence="2">Cytoplasm</location>
        <location evidence="2">Cytoskeleton</location>
    </subcellularLocation>
    <subcellularLocation>
        <location evidence="1">Nucleus</location>
    </subcellularLocation>
</comment>
<dbReference type="EMBL" id="NCKV01000575">
    <property type="protein sequence ID" value="RWS30266.1"/>
    <property type="molecule type" value="Genomic_DNA"/>
</dbReference>
<feature type="compositionally biased region" description="Polar residues" evidence="8">
    <location>
        <begin position="153"/>
        <end position="165"/>
    </location>
</feature>
<dbReference type="SUPFAM" id="SSF47912">
    <property type="entry name" value="Wiscott-Aldrich syndrome protein, WASP, C-terminal domain"/>
    <property type="match status" value="1"/>
</dbReference>
<dbReference type="STRING" id="299467.A0A443SRU4"/>
<dbReference type="Pfam" id="PF02205">
    <property type="entry name" value="WH2"/>
    <property type="match status" value="2"/>
</dbReference>
<sequence length="445" mass="50270">MLQRNNNREDMERRTQENCASQLLSYEENETLFSLLGKRCITLATAVIQLLTTEAPIHSKWTKRITGVVCFVRDCAKRSYFIRVYDIDFRKQCFWEQEIYSTFEYRTPREYFHTFEADDCMAGLNFANDREAELFKEAINRKLSEREQRRQGHNATSISQTSLFQKSSKKKGKDKAKKSKLRKEDIGNPTGFTHLTHIGWDPNTGFDMKNTYGDLQDFFKMANVNENHLKDEKTRDFIYDFIDRNGGVNKAIEEAKEAKRIYTPPYIPHLPPSDPPPPPPPNRTAYKPQQKTPLSAPPPPPPPPPMQSMAPPPPPPPPVPAMMIPQTAVTNTGVKQTAPKADPRNALLEQIRQGKKLHHVDPETDSVKSDGSSGGGRDALLAQIRQGVELKSVETNAERPLPNAGPGIASALAKALEERSRAIHETDDSSSSSNEDEIDDDEWDD</sequence>
<gene>
    <name evidence="12" type="ORF">B4U80_11059</name>
</gene>
<evidence type="ECO:0000256" key="3">
    <source>
        <dbReference type="ARBA" id="ARBA00022490"/>
    </source>
</evidence>
<dbReference type="Gene3D" id="2.30.29.30">
    <property type="entry name" value="Pleckstrin-homology domain (PH domain)/Phosphotyrosine-binding domain (PTB)"/>
    <property type="match status" value="1"/>
</dbReference>
<evidence type="ECO:0000256" key="2">
    <source>
        <dbReference type="ARBA" id="ARBA00004245"/>
    </source>
</evidence>
<dbReference type="Gene3D" id="3.90.810.10">
    <property type="entry name" value="CRIB domain"/>
    <property type="match status" value="1"/>
</dbReference>
<dbReference type="FunFam" id="2.30.29.30:FF:000130">
    <property type="entry name" value="neural Wiskott-Aldrich syndrome protein"/>
    <property type="match status" value="1"/>
</dbReference>
<feature type="compositionally biased region" description="Basic and acidic residues" evidence="8">
    <location>
        <begin position="415"/>
        <end position="427"/>
    </location>
</feature>
<feature type="region of interest" description="Disordered" evidence="8">
    <location>
        <begin position="264"/>
        <end position="377"/>
    </location>
</feature>
<feature type="compositionally biased region" description="Pro residues" evidence="8">
    <location>
        <begin position="295"/>
        <end position="320"/>
    </location>
</feature>
<name>A0A443SRU4_9ACAR</name>
<evidence type="ECO:0000259" key="11">
    <source>
        <dbReference type="PROSITE" id="PS51082"/>
    </source>
</evidence>
<dbReference type="InterPro" id="IPR000697">
    <property type="entry name" value="WH1/EVH1_dom"/>
</dbReference>
<feature type="domain" description="WH2" evidence="11">
    <location>
        <begin position="343"/>
        <end position="360"/>
    </location>
</feature>
<dbReference type="PROSITE" id="PS50229">
    <property type="entry name" value="WH1"/>
    <property type="match status" value="1"/>
</dbReference>
<dbReference type="GO" id="GO:0005856">
    <property type="term" value="C:cytoskeleton"/>
    <property type="evidence" value="ECO:0007669"/>
    <property type="project" value="UniProtKB-SubCell"/>
</dbReference>
<dbReference type="CDD" id="cd01205">
    <property type="entry name" value="EVH1_WASP-like"/>
    <property type="match status" value="1"/>
</dbReference>